<dbReference type="Pfam" id="PF05603">
    <property type="entry name" value="Hikeshi-like_N"/>
    <property type="match status" value="1"/>
</dbReference>
<gene>
    <name evidence="4" type="ORF">A3770_20p86120</name>
</gene>
<dbReference type="EMBL" id="CP031053">
    <property type="protein sequence ID" value="QDZ26094.1"/>
    <property type="molecule type" value="Genomic_DNA"/>
</dbReference>
<feature type="domain" description="Hikeshi-like N-terminal" evidence="2">
    <location>
        <begin position="20"/>
        <end position="120"/>
    </location>
</feature>
<keyword evidence="5" id="KW-1185">Reference proteome</keyword>
<dbReference type="AlphaFoldDB" id="A0A5B8N327"/>
<protein>
    <submittedName>
        <fullName evidence="4">Uncharacterized protein</fullName>
    </submittedName>
</protein>
<dbReference type="GO" id="GO:0006606">
    <property type="term" value="P:protein import into nucleus"/>
    <property type="evidence" value="ECO:0007669"/>
    <property type="project" value="TreeGrafter"/>
</dbReference>
<dbReference type="OrthoDB" id="10248398at2759"/>
<dbReference type="GO" id="GO:0061608">
    <property type="term" value="F:nuclear import signal receptor activity"/>
    <property type="evidence" value="ECO:0007669"/>
    <property type="project" value="TreeGrafter"/>
</dbReference>
<dbReference type="STRING" id="1764295.A0A5B8N327"/>
<dbReference type="GO" id="GO:0005829">
    <property type="term" value="C:cytosol"/>
    <property type="evidence" value="ECO:0007669"/>
    <property type="project" value="TreeGrafter"/>
</dbReference>
<dbReference type="InterPro" id="IPR048364">
    <property type="entry name" value="Hikeshi-like_C"/>
</dbReference>
<evidence type="ECO:0000313" key="5">
    <source>
        <dbReference type="Proteomes" id="UP000316726"/>
    </source>
</evidence>
<evidence type="ECO:0000313" key="4">
    <source>
        <dbReference type="EMBL" id="QDZ26094.1"/>
    </source>
</evidence>
<dbReference type="InterPro" id="IPR031318">
    <property type="entry name" value="OPI10"/>
</dbReference>
<evidence type="ECO:0000256" key="1">
    <source>
        <dbReference type="ARBA" id="ARBA00006623"/>
    </source>
</evidence>
<proteinExistence type="inferred from homology"/>
<name>A0A5B8N327_9CHLO</name>
<comment type="similarity">
    <text evidence="1">Belongs to the OPI10 family.</text>
</comment>
<dbReference type="PANTHER" id="PTHR12925">
    <property type="entry name" value="HIKESHI FAMILY MEMBER"/>
    <property type="match status" value="1"/>
</dbReference>
<dbReference type="Proteomes" id="UP000316726">
    <property type="component" value="Chromosome 20"/>
</dbReference>
<dbReference type="GO" id="GO:0005634">
    <property type="term" value="C:nucleus"/>
    <property type="evidence" value="ECO:0007669"/>
    <property type="project" value="TreeGrafter"/>
</dbReference>
<reference evidence="4 5" key="1">
    <citation type="submission" date="2018-07" db="EMBL/GenBank/DDBJ databases">
        <title>The complete nuclear genome of the prasinophyte Chloropicon primus (CCMP1205).</title>
        <authorList>
            <person name="Pombert J.-F."/>
            <person name="Otis C."/>
            <person name="Turmel M."/>
            <person name="Lemieux C."/>
        </authorList>
    </citation>
    <scope>NUCLEOTIDE SEQUENCE [LARGE SCALE GENOMIC DNA]</scope>
    <source>
        <strain evidence="4 5">CCMP1205</strain>
    </source>
</reference>
<feature type="domain" description="Hikeshi-like C-terminal" evidence="3">
    <location>
        <begin position="128"/>
        <end position="184"/>
    </location>
</feature>
<organism evidence="4 5">
    <name type="scientific">Chloropicon primus</name>
    <dbReference type="NCBI Taxonomy" id="1764295"/>
    <lineage>
        <taxon>Eukaryota</taxon>
        <taxon>Viridiplantae</taxon>
        <taxon>Chlorophyta</taxon>
        <taxon>Chloropicophyceae</taxon>
        <taxon>Chloropicales</taxon>
        <taxon>Chloropicaceae</taxon>
        <taxon>Chloropicon</taxon>
    </lineage>
</organism>
<dbReference type="InterPro" id="IPR008493">
    <property type="entry name" value="Hikeshi-like_N"/>
</dbReference>
<evidence type="ECO:0000259" key="2">
    <source>
        <dbReference type="Pfam" id="PF05603"/>
    </source>
</evidence>
<evidence type="ECO:0000259" key="3">
    <source>
        <dbReference type="Pfam" id="PF21057"/>
    </source>
</evidence>
<sequence>MGLFGLMFVGKSFPIDSGQLTQISQTNWVLDVCQTVKPNYGDLKEVCLYLSAPQALDPNAALGVYVSCGGTDWQYRGCISSGRPSDVFPTNWPTAGQDLVAGGARIGISVEPRAELEQKESTRLGKKEEFAKRVALDLFRFLESFNSGCVTQVTSDQLVVPANFLDRWFTKFQSKFRRDPDFLTRDRDKA</sequence>
<dbReference type="Pfam" id="PF21057">
    <property type="entry name" value="Hikeshi-like_C"/>
    <property type="match status" value="1"/>
</dbReference>
<accession>A0A5B8N327</accession>
<dbReference type="PANTHER" id="PTHR12925:SF0">
    <property type="entry name" value="PROTEIN HIKESHI"/>
    <property type="match status" value="1"/>
</dbReference>